<dbReference type="PANTHER" id="PTHR23416">
    <property type="entry name" value="SIALIC ACID SYNTHASE-RELATED"/>
    <property type="match status" value="1"/>
</dbReference>
<dbReference type="InterPro" id="IPR051159">
    <property type="entry name" value="Hexapeptide_acetyltransf"/>
</dbReference>
<dbReference type="EMBL" id="FOXS01000012">
    <property type="protein sequence ID" value="SFQ83600.1"/>
    <property type="molecule type" value="Genomic_DNA"/>
</dbReference>
<dbReference type="Pfam" id="PF00132">
    <property type="entry name" value="Hexapep"/>
    <property type="match status" value="1"/>
</dbReference>
<dbReference type="OrthoDB" id="755870at2"/>
<gene>
    <name evidence="1" type="ORF">SAMN04515668_5000</name>
</gene>
<organism evidence="1 2">
    <name type="scientific">Hymenobacter arizonensis</name>
    <name type="common">Siccationidurans arizonensis</name>
    <dbReference type="NCBI Taxonomy" id="1227077"/>
    <lineage>
        <taxon>Bacteria</taxon>
        <taxon>Pseudomonadati</taxon>
        <taxon>Bacteroidota</taxon>
        <taxon>Cytophagia</taxon>
        <taxon>Cytophagales</taxon>
        <taxon>Hymenobacteraceae</taxon>
        <taxon>Hymenobacter</taxon>
    </lineage>
</organism>
<dbReference type="AlphaFoldDB" id="A0A1I6BRP8"/>
<dbReference type="InterPro" id="IPR011004">
    <property type="entry name" value="Trimer_LpxA-like_sf"/>
</dbReference>
<protein>
    <submittedName>
        <fullName evidence="1">Putative colanic acid biosynthesis acetyltransferase WcaF</fullName>
    </submittedName>
</protein>
<accession>A0A1I6BRP8</accession>
<evidence type="ECO:0000313" key="1">
    <source>
        <dbReference type="EMBL" id="SFQ83600.1"/>
    </source>
</evidence>
<keyword evidence="1" id="KW-0808">Transferase</keyword>
<dbReference type="InterPro" id="IPR001451">
    <property type="entry name" value="Hexapep"/>
</dbReference>
<dbReference type="CDD" id="cd04647">
    <property type="entry name" value="LbH_MAT_like"/>
    <property type="match status" value="1"/>
</dbReference>
<dbReference type="Proteomes" id="UP000199029">
    <property type="component" value="Unassembled WGS sequence"/>
</dbReference>
<dbReference type="STRING" id="1227077.SAMN04515668_5000"/>
<name>A0A1I6BRP8_HYMAR</name>
<proteinExistence type="predicted"/>
<dbReference type="Gene3D" id="2.160.10.10">
    <property type="entry name" value="Hexapeptide repeat proteins"/>
    <property type="match status" value="1"/>
</dbReference>
<sequence>MASLRYLWKHRATFSIASKKFYWAWGKRIFSFAELVRRNRARVKLTQQGAKIHETAEIGQAIVQGNKKKLIIGAFSSIGKVTLALHCSVKIGECVCINDGVNILTGSHDVMDPLWRSISAAIVIEDYVWIGTNAVILPGVHLGRGCVVGAGAVVSKSVAEGEIVVGNPAKPIRKTRDITFNYNPCEFLAANRAWITG</sequence>
<reference evidence="2" key="1">
    <citation type="submission" date="2016-10" db="EMBL/GenBank/DDBJ databases">
        <authorList>
            <person name="Varghese N."/>
            <person name="Submissions S."/>
        </authorList>
    </citation>
    <scope>NUCLEOTIDE SEQUENCE [LARGE SCALE GENOMIC DNA]</scope>
    <source>
        <strain evidence="2">OR362-8,ATCC BAA-1266,JCM 13504</strain>
    </source>
</reference>
<dbReference type="RefSeq" id="WP_092679020.1">
    <property type="nucleotide sequence ID" value="NZ_FOXS01000012.1"/>
</dbReference>
<evidence type="ECO:0000313" key="2">
    <source>
        <dbReference type="Proteomes" id="UP000199029"/>
    </source>
</evidence>
<keyword evidence="2" id="KW-1185">Reference proteome</keyword>
<dbReference type="SUPFAM" id="SSF51161">
    <property type="entry name" value="Trimeric LpxA-like enzymes"/>
    <property type="match status" value="1"/>
</dbReference>
<dbReference type="GO" id="GO:0016740">
    <property type="term" value="F:transferase activity"/>
    <property type="evidence" value="ECO:0007669"/>
    <property type="project" value="UniProtKB-KW"/>
</dbReference>